<comment type="subcellular location">
    <subcellularLocation>
        <location evidence="2">Cell membrane</location>
        <topology evidence="2">Lipid-anchor</topology>
    </subcellularLocation>
</comment>
<dbReference type="Gene3D" id="1.20.1600.10">
    <property type="entry name" value="Outer membrane efflux proteins (OEP)"/>
    <property type="match status" value="1"/>
</dbReference>
<evidence type="ECO:0000256" key="3">
    <source>
        <dbReference type="SAM" id="MobiDB-lite"/>
    </source>
</evidence>
<keyword evidence="2" id="KW-0449">Lipoprotein</keyword>
<dbReference type="InterPro" id="IPR010131">
    <property type="entry name" value="MdtP/NodT-like"/>
</dbReference>
<gene>
    <name evidence="4" type="ORF">HKD42_00840</name>
</gene>
<protein>
    <submittedName>
        <fullName evidence="4">TolC family protein</fullName>
    </submittedName>
</protein>
<dbReference type="Gene3D" id="2.20.200.10">
    <property type="entry name" value="Outer membrane efflux proteins (OEP)"/>
    <property type="match status" value="1"/>
</dbReference>
<reference evidence="4 5" key="1">
    <citation type="submission" date="2020-04" db="EMBL/GenBank/DDBJ databases">
        <authorList>
            <person name="Liu A."/>
        </authorList>
    </citation>
    <scope>NUCLEOTIDE SEQUENCE [LARGE SCALE GENOMIC DNA]</scope>
    <source>
        <strain evidence="4 5">RZ02</strain>
    </source>
</reference>
<organism evidence="4 5">
    <name type="scientific">Pontixanthobacter rizhaonensis</name>
    <dbReference type="NCBI Taxonomy" id="2730337"/>
    <lineage>
        <taxon>Bacteria</taxon>
        <taxon>Pseudomonadati</taxon>
        <taxon>Pseudomonadota</taxon>
        <taxon>Alphaproteobacteria</taxon>
        <taxon>Sphingomonadales</taxon>
        <taxon>Erythrobacteraceae</taxon>
        <taxon>Pontixanthobacter</taxon>
    </lineage>
</organism>
<dbReference type="Pfam" id="PF02321">
    <property type="entry name" value="OEP"/>
    <property type="match status" value="2"/>
</dbReference>
<dbReference type="PANTHER" id="PTHR30203:SF33">
    <property type="entry name" value="BLR4455 PROTEIN"/>
    <property type="match status" value="1"/>
</dbReference>
<accession>A0A848QHX8</accession>
<dbReference type="GO" id="GO:0015562">
    <property type="term" value="F:efflux transmembrane transporter activity"/>
    <property type="evidence" value="ECO:0007669"/>
    <property type="project" value="InterPro"/>
</dbReference>
<dbReference type="PANTHER" id="PTHR30203">
    <property type="entry name" value="OUTER MEMBRANE CATION EFFLUX PROTEIN"/>
    <property type="match status" value="1"/>
</dbReference>
<keyword evidence="2" id="KW-0472">Membrane</keyword>
<sequence length="489" mass="52974">MLLAGCVSMAPAEQTPNIVSDIPDTFPSEVDGKPYKPAAWWNAFEDPVLDGLVTDALKNNLDIAEAAARLEQVTAQARITRASLLPSVSAGISASQSSSPLAGSAFGDLGAGAINRIENETYSPSLSAAYELDLFGRARNDYAAARQDAVASAYDLQSVQLSAAAQAISAYFDIVDTRRQIELTVLISDVLNDRAERTDEQFRRGLSDSFELFQIRQELRSAQASLPQFESALADTENRLAVLIGTYPQPLRQRLSQSLTPRLVFEPVPAGLPIDLLSQRPDVAANWARLDAARLRIGARKAERFPQISLSGSVGTQGDTVSAALDFADNWTTSLAANIVAPIFNAGRISANIRSARALYDQQAAIYARTVLTAYQESSSAIEDYEEQRQRYLLITAQLDDAELSLDLQKRRFSAGVGSYVSYLDALTTVYRVQSDLSSSARATALARLSVHQALAGNWAPDIEPEKPPMTTQVEQSPPAASDVQEDQQ</sequence>
<proteinExistence type="inferred from homology"/>
<keyword evidence="2" id="KW-1134">Transmembrane beta strand</keyword>
<feature type="region of interest" description="Disordered" evidence="3">
    <location>
        <begin position="460"/>
        <end position="489"/>
    </location>
</feature>
<dbReference type="Proteomes" id="UP000561181">
    <property type="component" value="Unassembled WGS sequence"/>
</dbReference>
<dbReference type="SUPFAM" id="SSF56954">
    <property type="entry name" value="Outer membrane efflux proteins (OEP)"/>
    <property type="match status" value="1"/>
</dbReference>
<dbReference type="InterPro" id="IPR003423">
    <property type="entry name" value="OMP_efflux"/>
</dbReference>
<name>A0A848QHX8_9SPHN</name>
<keyword evidence="2" id="KW-0812">Transmembrane</keyword>
<comment type="similarity">
    <text evidence="1 2">Belongs to the outer membrane factor (OMF) (TC 1.B.17) family.</text>
</comment>
<evidence type="ECO:0000256" key="2">
    <source>
        <dbReference type="RuleBase" id="RU362097"/>
    </source>
</evidence>
<evidence type="ECO:0000313" key="4">
    <source>
        <dbReference type="EMBL" id="NMW30604.1"/>
    </source>
</evidence>
<comment type="caution">
    <text evidence="4">The sequence shown here is derived from an EMBL/GenBank/DDBJ whole genome shotgun (WGS) entry which is preliminary data.</text>
</comment>
<evidence type="ECO:0000256" key="1">
    <source>
        <dbReference type="ARBA" id="ARBA00007613"/>
    </source>
</evidence>
<dbReference type="EMBL" id="JABCRE010000002">
    <property type="protein sequence ID" value="NMW30604.1"/>
    <property type="molecule type" value="Genomic_DNA"/>
</dbReference>
<keyword evidence="2" id="KW-0564">Palmitate</keyword>
<dbReference type="NCBIfam" id="TIGR01845">
    <property type="entry name" value="outer_NodT"/>
    <property type="match status" value="1"/>
</dbReference>
<keyword evidence="5" id="KW-1185">Reference proteome</keyword>
<evidence type="ECO:0000313" key="5">
    <source>
        <dbReference type="Proteomes" id="UP000561181"/>
    </source>
</evidence>
<dbReference type="AlphaFoldDB" id="A0A848QHX8"/>
<dbReference type="GO" id="GO:0005886">
    <property type="term" value="C:plasma membrane"/>
    <property type="evidence" value="ECO:0007669"/>
    <property type="project" value="UniProtKB-SubCell"/>
</dbReference>